<protein>
    <submittedName>
        <fullName evidence="8">ABC-2 type transporter</fullName>
    </submittedName>
</protein>
<keyword evidence="4 6" id="KW-1133">Transmembrane helix</keyword>
<evidence type="ECO:0000256" key="5">
    <source>
        <dbReference type="ARBA" id="ARBA00023136"/>
    </source>
</evidence>
<comment type="subcellular location">
    <subcellularLocation>
        <location evidence="1">Cell membrane</location>
        <topology evidence="1">Multi-pass membrane protein</topology>
    </subcellularLocation>
</comment>
<dbReference type="STRING" id="697329.Rumal_0811"/>
<evidence type="ECO:0000256" key="4">
    <source>
        <dbReference type="ARBA" id="ARBA00022989"/>
    </source>
</evidence>
<dbReference type="EMBL" id="CP002403">
    <property type="protein sequence ID" value="ADU21343.1"/>
    <property type="molecule type" value="Genomic_DNA"/>
</dbReference>
<dbReference type="Proteomes" id="UP000006919">
    <property type="component" value="Chromosome"/>
</dbReference>
<evidence type="ECO:0000259" key="7">
    <source>
        <dbReference type="Pfam" id="PF12698"/>
    </source>
</evidence>
<keyword evidence="5 6" id="KW-0472">Membrane</keyword>
<evidence type="ECO:0000256" key="2">
    <source>
        <dbReference type="ARBA" id="ARBA00022475"/>
    </source>
</evidence>
<feature type="transmembrane region" description="Helical" evidence="6">
    <location>
        <begin position="346"/>
        <end position="367"/>
    </location>
</feature>
<dbReference type="OrthoDB" id="9771731at2"/>
<feature type="transmembrane region" description="Helical" evidence="6">
    <location>
        <begin position="177"/>
        <end position="198"/>
    </location>
</feature>
<dbReference type="GO" id="GO:0140359">
    <property type="term" value="F:ABC-type transporter activity"/>
    <property type="evidence" value="ECO:0007669"/>
    <property type="project" value="InterPro"/>
</dbReference>
<dbReference type="Pfam" id="PF12698">
    <property type="entry name" value="ABC2_membrane_3"/>
    <property type="match status" value="1"/>
</dbReference>
<gene>
    <name evidence="8" type="ordered locus">Rumal_0811</name>
</gene>
<dbReference type="Gene3D" id="3.40.1710.10">
    <property type="entry name" value="abc type-2 transporter like domain"/>
    <property type="match status" value="1"/>
</dbReference>
<keyword evidence="3 6" id="KW-0812">Transmembrane</keyword>
<name>E6UIP1_RUMA7</name>
<evidence type="ECO:0000256" key="3">
    <source>
        <dbReference type="ARBA" id="ARBA00022692"/>
    </source>
</evidence>
<dbReference type="HOGENOM" id="CLU_055441_0_0_9"/>
<dbReference type="KEGG" id="ral:Rumal_0811"/>
<reference evidence="8 9" key="1">
    <citation type="journal article" date="2011" name="J. Bacteriol.">
        <title>Complete genome of the cellulolytic ruminal bacterium Ruminococcus albus 7.</title>
        <authorList>
            <person name="Suen G."/>
            <person name="Stevenson D.M."/>
            <person name="Bruce D.C."/>
            <person name="Chertkov O."/>
            <person name="Copeland A."/>
            <person name="Cheng J.F."/>
            <person name="Detter C."/>
            <person name="Detter J.C."/>
            <person name="Goodwin L.A."/>
            <person name="Han C.S."/>
            <person name="Hauser L.J."/>
            <person name="Ivanova N.N."/>
            <person name="Kyrpides N.C."/>
            <person name="Land M.L."/>
            <person name="Lapidus A."/>
            <person name="Lucas S."/>
            <person name="Ovchinnikova G."/>
            <person name="Pitluck S."/>
            <person name="Tapia R."/>
            <person name="Woyke T."/>
            <person name="Boyum J."/>
            <person name="Mead D."/>
            <person name="Weimer P.J."/>
        </authorList>
    </citation>
    <scope>NUCLEOTIDE SEQUENCE [LARGE SCALE GENOMIC DNA]</scope>
    <source>
        <strain evidence="9">ATCC 27210 / DSM 20455 / JCM 14654 / NCDO 2250 / 7</strain>
    </source>
</reference>
<dbReference type="PANTHER" id="PTHR30294:SF29">
    <property type="entry name" value="MULTIDRUG ABC TRANSPORTER PERMEASE YBHS-RELATED"/>
    <property type="match status" value="1"/>
</dbReference>
<dbReference type="RefSeq" id="WP_013497525.1">
    <property type="nucleotide sequence ID" value="NC_014833.1"/>
</dbReference>
<accession>E6UIP1</accession>
<organism evidence="8 9">
    <name type="scientific">Ruminococcus albus (strain ATCC 27210 / DSM 20455 / JCM 14654 / NCDO 2250 / 7)</name>
    <dbReference type="NCBI Taxonomy" id="697329"/>
    <lineage>
        <taxon>Bacteria</taxon>
        <taxon>Bacillati</taxon>
        <taxon>Bacillota</taxon>
        <taxon>Clostridia</taxon>
        <taxon>Eubacteriales</taxon>
        <taxon>Oscillospiraceae</taxon>
        <taxon>Ruminococcus</taxon>
    </lineage>
</organism>
<evidence type="ECO:0000313" key="9">
    <source>
        <dbReference type="Proteomes" id="UP000006919"/>
    </source>
</evidence>
<evidence type="ECO:0000256" key="1">
    <source>
        <dbReference type="ARBA" id="ARBA00004651"/>
    </source>
</evidence>
<dbReference type="PANTHER" id="PTHR30294">
    <property type="entry name" value="MEMBRANE COMPONENT OF ABC TRANSPORTER YHHJ-RELATED"/>
    <property type="match status" value="1"/>
</dbReference>
<evidence type="ECO:0000256" key="6">
    <source>
        <dbReference type="SAM" id="Phobius"/>
    </source>
</evidence>
<feature type="transmembrane region" description="Helical" evidence="6">
    <location>
        <begin position="219"/>
        <end position="246"/>
    </location>
</feature>
<dbReference type="InterPro" id="IPR013525">
    <property type="entry name" value="ABC2_TM"/>
</dbReference>
<feature type="domain" description="ABC-2 type transporter transmembrane" evidence="7">
    <location>
        <begin position="17"/>
        <end position="365"/>
    </location>
</feature>
<dbReference type="eggNOG" id="COG0842">
    <property type="taxonomic scope" value="Bacteria"/>
</dbReference>
<sequence precursor="true">MFLHNLRYYLLSGFRVKSFLFWLMLFPMLLGTLFKVAFGNVYENDVLFKSIPTAVVETSENPVFRQVIDSLGEDDEPLLDVEYTDKDSAMKLLKDGKVSGIIFVDDKLSLSVTEQKMDQVILKTFVEQYSINEKIIKDTAEKDPSKIQSVVDKLSEEVSACKDIPMSHGDPDIYVQYFYNLIAMVAMYGSLTGLNVSLKNQANLSAFGARKNCSSTPKSVSLLADLTGSIIMQSACMILCVTFTHFVLKIDFGDRLPLVYVAAILGGILGVSFGFFFGAVNRFSFEAKTGIVMAVSMFSCFLSGLMMGQMKGIIAEHMPWFNKINPATVVADSLFSLNMYSDYSRFISRITTMLIITAVCTAAGIIVTRRKKYADL</sequence>
<dbReference type="InterPro" id="IPR051449">
    <property type="entry name" value="ABC-2_transporter_component"/>
</dbReference>
<dbReference type="GO" id="GO:0005886">
    <property type="term" value="C:plasma membrane"/>
    <property type="evidence" value="ECO:0007669"/>
    <property type="project" value="UniProtKB-SubCell"/>
</dbReference>
<keyword evidence="2" id="KW-1003">Cell membrane</keyword>
<evidence type="ECO:0000313" key="8">
    <source>
        <dbReference type="EMBL" id="ADU21343.1"/>
    </source>
</evidence>
<feature type="transmembrane region" description="Helical" evidence="6">
    <location>
        <begin position="20"/>
        <end position="38"/>
    </location>
</feature>
<feature type="transmembrane region" description="Helical" evidence="6">
    <location>
        <begin position="258"/>
        <end position="279"/>
    </location>
</feature>
<dbReference type="AlphaFoldDB" id="E6UIP1"/>
<proteinExistence type="predicted"/>
<feature type="transmembrane region" description="Helical" evidence="6">
    <location>
        <begin position="291"/>
        <end position="310"/>
    </location>
</feature>